<evidence type="ECO:0000259" key="2">
    <source>
        <dbReference type="Pfam" id="PF01569"/>
    </source>
</evidence>
<dbReference type="InterPro" id="IPR000326">
    <property type="entry name" value="PAP2/HPO"/>
</dbReference>
<protein>
    <submittedName>
        <fullName evidence="3">Membrane-associated phospholipid phosphatase</fullName>
    </submittedName>
</protein>
<keyword evidence="1" id="KW-1133">Transmembrane helix</keyword>
<reference evidence="3" key="2">
    <citation type="journal article" date="2015" name="ISME J.">
        <title>A new class of marine Euryarchaeota group II from the Mediterranean deep chlorophyll maximum.</title>
        <authorList>
            <person name="Martin-Cuadrado A.B."/>
            <person name="Garcia-Heredia I."/>
            <person name="Molto A.G."/>
            <person name="Lopez-Ubeda R."/>
            <person name="Kimes N."/>
            <person name="Lopez-Garcia P."/>
            <person name="Moreira D."/>
            <person name="Rodriguez-Valera F."/>
        </authorList>
    </citation>
    <scope>NUCLEOTIDE SEQUENCE</scope>
</reference>
<keyword evidence="1" id="KW-0812">Transmembrane</keyword>
<evidence type="ECO:0000256" key="1">
    <source>
        <dbReference type="SAM" id="Phobius"/>
    </source>
</evidence>
<sequence length="262" mass="31029">MDNDSIISRLTMPWKRFWGSSWERREILNGNWFPLEVFVFGLIFIAVPYFGSNNIAHFYLEDAFSVFPENSYDRSVPVINWMIIPYAALYLFYPATLILTPKNDKGRLELISAMQMLILATLFCVMFFLLFPAEVDMRNQIDWDSMNGIETVLFEFIHTSDKPWNAWPSLHIVHSYCLARMITHWLNHNYSETKWAKPFMVLLWVEWTLLCISILTTKQHYMFDLFSGMFVGYFAWRFFQPTLDKIQSSDVDSILKEIGWSN</sequence>
<feature type="transmembrane region" description="Helical" evidence="1">
    <location>
        <begin position="32"/>
        <end position="51"/>
    </location>
</feature>
<feature type="transmembrane region" description="Helical" evidence="1">
    <location>
        <begin position="111"/>
        <end position="131"/>
    </location>
</feature>
<feature type="domain" description="Phosphatidic acid phosphatase type 2/haloperoxidase" evidence="2">
    <location>
        <begin position="162"/>
        <end position="239"/>
    </location>
</feature>
<name>A0A1B1TAM7_9ARCH</name>
<dbReference type="Pfam" id="PF01569">
    <property type="entry name" value="PAP2"/>
    <property type="match status" value="1"/>
</dbReference>
<evidence type="ECO:0000313" key="3">
    <source>
        <dbReference type="EMBL" id="ANV79332.1"/>
    </source>
</evidence>
<keyword evidence="1" id="KW-0472">Membrane</keyword>
<proteinExistence type="predicted"/>
<dbReference type="EMBL" id="KP211821">
    <property type="protein sequence ID" value="ANV79332.1"/>
    <property type="molecule type" value="Genomic_DNA"/>
</dbReference>
<dbReference type="AlphaFoldDB" id="A0A1B1TAM7"/>
<feature type="transmembrane region" description="Helical" evidence="1">
    <location>
        <begin position="78"/>
        <end position="99"/>
    </location>
</feature>
<organism evidence="3">
    <name type="scientific">uncultured Poseidoniia archaeon</name>
    <dbReference type="NCBI Taxonomy" id="1697135"/>
    <lineage>
        <taxon>Archaea</taxon>
        <taxon>Methanobacteriati</taxon>
        <taxon>Thermoplasmatota</taxon>
        <taxon>Candidatus Poseidoniia</taxon>
        <taxon>environmental samples</taxon>
    </lineage>
</organism>
<dbReference type="GO" id="GO:0016020">
    <property type="term" value="C:membrane"/>
    <property type="evidence" value="ECO:0007669"/>
    <property type="project" value="UniProtKB-SubCell"/>
</dbReference>
<accession>A0A1B1TAM7</accession>
<reference evidence="3" key="1">
    <citation type="submission" date="2014-11" db="EMBL/GenBank/DDBJ databases">
        <authorList>
            <person name="Zhu J."/>
            <person name="Qi W."/>
            <person name="Song R."/>
        </authorList>
    </citation>
    <scope>NUCLEOTIDE SEQUENCE</scope>
</reference>